<protein>
    <submittedName>
        <fullName evidence="2">Uncharacterized protein</fullName>
    </submittedName>
</protein>
<feature type="non-terminal residue" evidence="2">
    <location>
        <position position="86"/>
    </location>
</feature>
<evidence type="ECO:0000313" key="2">
    <source>
        <dbReference type="EMBL" id="MCI02551.1"/>
    </source>
</evidence>
<name>A0A392NRT2_9FABA</name>
<evidence type="ECO:0000313" key="3">
    <source>
        <dbReference type="Proteomes" id="UP000265520"/>
    </source>
</evidence>
<evidence type="ECO:0000256" key="1">
    <source>
        <dbReference type="SAM" id="MobiDB-lite"/>
    </source>
</evidence>
<reference evidence="2 3" key="1">
    <citation type="journal article" date="2018" name="Front. Plant Sci.">
        <title>Red Clover (Trifolium pratense) and Zigzag Clover (T. medium) - A Picture of Genomic Similarities and Differences.</title>
        <authorList>
            <person name="Dluhosova J."/>
            <person name="Istvanek J."/>
            <person name="Nedelnik J."/>
            <person name="Repkova J."/>
        </authorList>
    </citation>
    <scope>NUCLEOTIDE SEQUENCE [LARGE SCALE GENOMIC DNA]</scope>
    <source>
        <strain evidence="3">cv. 10/8</strain>
        <tissue evidence="2">Leaf</tissue>
    </source>
</reference>
<dbReference type="Proteomes" id="UP000265520">
    <property type="component" value="Unassembled WGS sequence"/>
</dbReference>
<dbReference type="EMBL" id="LXQA010049479">
    <property type="protein sequence ID" value="MCI02551.1"/>
    <property type="molecule type" value="Genomic_DNA"/>
</dbReference>
<sequence>MGKGGKAEENKEWQGGEAEEKREWQEREGDGVAGEEGRGFWLCKKNSDRASLWCHVILVRRTSVSHIIAYQENNDGALADNKNLST</sequence>
<organism evidence="2 3">
    <name type="scientific">Trifolium medium</name>
    <dbReference type="NCBI Taxonomy" id="97028"/>
    <lineage>
        <taxon>Eukaryota</taxon>
        <taxon>Viridiplantae</taxon>
        <taxon>Streptophyta</taxon>
        <taxon>Embryophyta</taxon>
        <taxon>Tracheophyta</taxon>
        <taxon>Spermatophyta</taxon>
        <taxon>Magnoliopsida</taxon>
        <taxon>eudicotyledons</taxon>
        <taxon>Gunneridae</taxon>
        <taxon>Pentapetalae</taxon>
        <taxon>rosids</taxon>
        <taxon>fabids</taxon>
        <taxon>Fabales</taxon>
        <taxon>Fabaceae</taxon>
        <taxon>Papilionoideae</taxon>
        <taxon>50 kb inversion clade</taxon>
        <taxon>NPAAA clade</taxon>
        <taxon>Hologalegina</taxon>
        <taxon>IRL clade</taxon>
        <taxon>Trifolieae</taxon>
        <taxon>Trifolium</taxon>
    </lineage>
</organism>
<feature type="region of interest" description="Disordered" evidence="1">
    <location>
        <begin position="1"/>
        <end position="35"/>
    </location>
</feature>
<dbReference type="AlphaFoldDB" id="A0A392NRT2"/>
<proteinExistence type="predicted"/>
<accession>A0A392NRT2</accession>
<comment type="caution">
    <text evidence="2">The sequence shown here is derived from an EMBL/GenBank/DDBJ whole genome shotgun (WGS) entry which is preliminary data.</text>
</comment>
<keyword evidence="3" id="KW-1185">Reference proteome</keyword>